<dbReference type="Gene3D" id="3.60.40.10">
    <property type="entry name" value="PPM-type phosphatase domain"/>
    <property type="match status" value="1"/>
</dbReference>
<keyword evidence="3" id="KW-1185">Reference proteome</keyword>
<dbReference type="AlphaFoldDB" id="A0A829Y526"/>
<dbReference type="CDD" id="cd00143">
    <property type="entry name" value="PP2Cc"/>
    <property type="match status" value="1"/>
</dbReference>
<dbReference type="SMART" id="SM00331">
    <property type="entry name" value="PP2C_SIG"/>
    <property type="match status" value="1"/>
</dbReference>
<comment type="caution">
    <text evidence="2">The sequence shown here is derived from an EMBL/GenBank/DDBJ whole genome shotgun (WGS) entry which is preliminary data.</text>
</comment>
<evidence type="ECO:0000313" key="2">
    <source>
        <dbReference type="EMBL" id="GFE78287.1"/>
    </source>
</evidence>
<dbReference type="InterPro" id="IPR036457">
    <property type="entry name" value="PPM-type-like_dom_sf"/>
</dbReference>
<sequence>MRIEHADLSLIGDREDNQDRVTVAATDKAALLVVIDGMGGHSDGSRAADTALKSLLDSFQQTPLPMFDPIGFLHLSLSRAHDDVARLGNGQSIDARPRATIAVCLVQEGAAYWAHVGDSRIYHIRHGKLVTRTRDHSHVELLLREGKITEEELPNHPMRNFVECCLGGDPAIPEMTISGRHALQAGDVLLLCTDGIWANLRDMDIAAFFRDDTQQLRAWLEALGRRAVQAASPFSDNSTAAVMRYIGA</sequence>
<dbReference type="RefSeq" id="WP_161810206.1">
    <property type="nucleotide sequence ID" value="NZ_BLJN01000001.1"/>
</dbReference>
<dbReference type="SMART" id="SM00332">
    <property type="entry name" value="PP2Cc"/>
    <property type="match status" value="1"/>
</dbReference>
<evidence type="ECO:0000313" key="3">
    <source>
        <dbReference type="Proteomes" id="UP000445000"/>
    </source>
</evidence>
<proteinExistence type="predicted"/>
<gene>
    <name evidence="2" type="ORF">GCM10011487_02870</name>
</gene>
<feature type="domain" description="PPM-type phosphatase" evidence="1">
    <location>
        <begin position="4"/>
        <end position="245"/>
    </location>
</feature>
<evidence type="ECO:0000259" key="1">
    <source>
        <dbReference type="PROSITE" id="PS51746"/>
    </source>
</evidence>
<name>A0A829Y526_9GAMM</name>
<dbReference type="SUPFAM" id="SSF81606">
    <property type="entry name" value="PP2C-like"/>
    <property type="match status" value="1"/>
</dbReference>
<dbReference type="PROSITE" id="PS51746">
    <property type="entry name" value="PPM_2"/>
    <property type="match status" value="1"/>
</dbReference>
<dbReference type="InterPro" id="IPR001932">
    <property type="entry name" value="PPM-type_phosphatase-like_dom"/>
</dbReference>
<reference evidence="3" key="1">
    <citation type="submission" date="2020-01" db="EMBL/GenBank/DDBJ databases">
        <title>'Steroidobacter agaridevorans' sp. nov., agar-degrading bacteria isolated from rhizosphere soils.</title>
        <authorList>
            <person name="Ikenaga M."/>
            <person name="Kataoka M."/>
            <person name="Murouchi A."/>
            <person name="Katsuragi S."/>
            <person name="Sakai M."/>
        </authorList>
    </citation>
    <scope>NUCLEOTIDE SEQUENCE [LARGE SCALE GENOMIC DNA]</scope>
    <source>
        <strain evidence="3">YU21-B</strain>
    </source>
</reference>
<dbReference type="Pfam" id="PF13672">
    <property type="entry name" value="PP2C_2"/>
    <property type="match status" value="1"/>
</dbReference>
<organism evidence="2 3">
    <name type="scientific">Steroidobacter agaridevorans</name>
    <dbReference type="NCBI Taxonomy" id="2695856"/>
    <lineage>
        <taxon>Bacteria</taxon>
        <taxon>Pseudomonadati</taxon>
        <taxon>Pseudomonadota</taxon>
        <taxon>Gammaproteobacteria</taxon>
        <taxon>Steroidobacterales</taxon>
        <taxon>Steroidobacteraceae</taxon>
        <taxon>Steroidobacter</taxon>
    </lineage>
</organism>
<accession>A0A829Y526</accession>
<protein>
    <recommendedName>
        <fullName evidence="1">PPM-type phosphatase domain-containing protein</fullName>
    </recommendedName>
</protein>
<dbReference type="EMBL" id="BLJN01000001">
    <property type="protein sequence ID" value="GFE78287.1"/>
    <property type="molecule type" value="Genomic_DNA"/>
</dbReference>
<dbReference type="Proteomes" id="UP000445000">
    <property type="component" value="Unassembled WGS sequence"/>
</dbReference>